<evidence type="ECO:0000256" key="5">
    <source>
        <dbReference type="ARBA" id="ARBA00022801"/>
    </source>
</evidence>
<evidence type="ECO:0000256" key="6">
    <source>
        <dbReference type="ARBA" id="ARBA00023004"/>
    </source>
</evidence>
<protein>
    <submittedName>
        <fullName evidence="11">Endonuclease III</fullName>
    </submittedName>
</protein>
<name>A0AAD1CKX2_9FLAO</name>
<proteinExistence type="inferred from homology"/>
<dbReference type="InterPro" id="IPR003265">
    <property type="entry name" value="HhH-GPD_domain"/>
</dbReference>
<dbReference type="GO" id="GO:0051539">
    <property type="term" value="F:4 iron, 4 sulfur cluster binding"/>
    <property type="evidence" value="ECO:0007669"/>
    <property type="project" value="UniProtKB-KW"/>
</dbReference>
<keyword evidence="4" id="KW-0227">DNA damage</keyword>
<dbReference type="InterPro" id="IPR011257">
    <property type="entry name" value="DNA_glycosylase"/>
</dbReference>
<dbReference type="Proteomes" id="UP000262607">
    <property type="component" value="Chromosome"/>
</dbReference>
<dbReference type="Gene3D" id="1.10.1670.10">
    <property type="entry name" value="Helix-hairpin-Helix base-excision DNA repair enzymes (C-terminal)"/>
    <property type="match status" value="1"/>
</dbReference>
<keyword evidence="6" id="KW-0408">Iron</keyword>
<keyword evidence="7" id="KW-0411">Iron-sulfur</keyword>
<dbReference type="FunFam" id="1.10.340.30:FF:000001">
    <property type="entry name" value="Endonuclease III"/>
    <property type="match status" value="1"/>
</dbReference>
<dbReference type="InterPro" id="IPR023170">
    <property type="entry name" value="HhH_base_excis_C"/>
</dbReference>
<dbReference type="GO" id="GO:0019104">
    <property type="term" value="F:DNA N-glycosylase activity"/>
    <property type="evidence" value="ECO:0007669"/>
    <property type="project" value="TreeGrafter"/>
</dbReference>
<dbReference type="Pfam" id="PF00730">
    <property type="entry name" value="HhH-GPD"/>
    <property type="match status" value="1"/>
</dbReference>
<dbReference type="EMBL" id="AP014610">
    <property type="protein sequence ID" value="BBA17571.1"/>
    <property type="molecule type" value="Genomic_DNA"/>
</dbReference>
<accession>A0AAD1CKX2</accession>
<evidence type="ECO:0000256" key="7">
    <source>
        <dbReference type="ARBA" id="ARBA00023014"/>
    </source>
</evidence>
<dbReference type="GO" id="GO:0004519">
    <property type="term" value="F:endonuclease activity"/>
    <property type="evidence" value="ECO:0007669"/>
    <property type="project" value="UniProtKB-KW"/>
</dbReference>
<dbReference type="SUPFAM" id="SSF48150">
    <property type="entry name" value="DNA-glycosylase"/>
    <property type="match status" value="1"/>
</dbReference>
<reference evidence="11 12" key="1">
    <citation type="submission" date="2014-06" db="EMBL/GenBank/DDBJ databases">
        <title>Genome sequence of the intracellular symbiont Blattabacterium cuenoti, strain CPU2 from the wood feeding cockroach Cryptocercus punctulatus.</title>
        <authorList>
            <person name="Kinjo Y."/>
            <person name="Ohkuma M."/>
            <person name="Tokuda G."/>
        </authorList>
    </citation>
    <scope>NUCLEOTIDE SEQUENCE [LARGE SCALE GENOMIC DNA]</scope>
    <source>
        <strain evidence="11 12">CPU2</strain>
    </source>
</reference>
<evidence type="ECO:0000256" key="2">
    <source>
        <dbReference type="ARBA" id="ARBA00022485"/>
    </source>
</evidence>
<keyword evidence="11" id="KW-0540">Nuclease</keyword>
<keyword evidence="8" id="KW-0234">DNA repair</keyword>
<dbReference type="PANTHER" id="PTHR10359:SF18">
    <property type="entry name" value="ENDONUCLEASE III"/>
    <property type="match status" value="1"/>
</dbReference>
<dbReference type="PANTHER" id="PTHR10359">
    <property type="entry name" value="A/G-SPECIFIC ADENINE GLYCOSYLASE/ENDONUCLEASE III"/>
    <property type="match status" value="1"/>
</dbReference>
<keyword evidence="11" id="KW-0255">Endonuclease</keyword>
<sequence length="210" mass="24872">MKNKKKIKIIIDTLDFIYPNPISSLYYINEFTLLLAILLTSRSKEEKVNELTKHFFKKIKNPQDIIQLTINEIKNSIKNIGLYNKKSSNIYNLSNILINKYHGIIPNNILELESLPGIGHKSASVFLFHRSKIPVFPVDTHIHRMMFRWKLSNGKNVKQTEKDAKRIFLKKKWKKLHLQIIFYGKKYSPSRKWNPKKDIIYQKLVNNHLL</sequence>
<gene>
    <name evidence="11" type="primary">nth</name>
    <name evidence="11" type="ORF">CPU2_052</name>
</gene>
<evidence type="ECO:0000313" key="12">
    <source>
        <dbReference type="Proteomes" id="UP000262607"/>
    </source>
</evidence>
<evidence type="ECO:0000256" key="9">
    <source>
        <dbReference type="ARBA" id="ARBA00023295"/>
    </source>
</evidence>
<dbReference type="AlphaFoldDB" id="A0AAD1CKX2"/>
<keyword evidence="9" id="KW-0326">Glycosidase</keyword>
<dbReference type="SMART" id="SM00478">
    <property type="entry name" value="ENDO3c"/>
    <property type="match status" value="1"/>
</dbReference>
<dbReference type="Gene3D" id="1.10.340.30">
    <property type="entry name" value="Hypothetical protein, domain 2"/>
    <property type="match status" value="1"/>
</dbReference>
<organism evidence="11 12">
    <name type="scientific">Blattabacterium punctulatus CPU2</name>
    <dbReference type="NCBI Taxonomy" id="1457032"/>
    <lineage>
        <taxon>Bacteria</taxon>
        <taxon>Pseudomonadati</taxon>
        <taxon>Bacteroidota</taxon>
        <taxon>Flavobacteriia</taxon>
        <taxon>Flavobacteriales</taxon>
        <taxon>Blattabacteriaceae</taxon>
        <taxon>Blattabacterium</taxon>
    </lineage>
</organism>
<evidence type="ECO:0000256" key="3">
    <source>
        <dbReference type="ARBA" id="ARBA00022723"/>
    </source>
</evidence>
<feature type="domain" description="HhH-GPD" evidence="10">
    <location>
        <begin position="39"/>
        <end position="186"/>
    </location>
</feature>
<evidence type="ECO:0000256" key="1">
    <source>
        <dbReference type="ARBA" id="ARBA00008343"/>
    </source>
</evidence>
<evidence type="ECO:0000259" key="10">
    <source>
        <dbReference type="SMART" id="SM00478"/>
    </source>
</evidence>
<dbReference type="CDD" id="cd00056">
    <property type="entry name" value="ENDO3c"/>
    <property type="match status" value="1"/>
</dbReference>
<evidence type="ECO:0000313" key="11">
    <source>
        <dbReference type="EMBL" id="BBA17571.1"/>
    </source>
</evidence>
<dbReference type="GO" id="GO:0006285">
    <property type="term" value="P:base-excision repair, AP site formation"/>
    <property type="evidence" value="ECO:0007669"/>
    <property type="project" value="TreeGrafter"/>
</dbReference>
<keyword evidence="5" id="KW-0378">Hydrolase</keyword>
<keyword evidence="2" id="KW-0004">4Fe-4S</keyword>
<dbReference type="GO" id="GO:0046872">
    <property type="term" value="F:metal ion binding"/>
    <property type="evidence" value="ECO:0007669"/>
    <property type="project" value="UniProtKB-KW"/>
</dbReference>
<comment type="similarity">
    <text evidence="1">Belongs to the Nth/MutY family.</text>
</comment>
<keyword evidence="3" id="KW-0479">Metal-binding</keyword>
<evidence type="ECO:0000256" key="4">
    <source>
        <dbReference type="ARBA" id="ARBA00022763"/>
    </source>
</evidence>
<evidence type="ECO:0000256" key="8">
    <source>
        <dbReference type="ARBA" id="ARBA00023204"/>
    </source>
</evidence>